<proteinExistence type="predicted"/>
<protein>
    <submittedName>
        <fullName evidence="1">Uncharacterized protein</fullName>
    </submittedName>
</protein>
<dbReference type="HOGENOM" id="CLU_220558_0_0_6"/>
<evidence type="ECO:0000313" key="1">
    <source>
        <dbReference type="EMBL" id="EKB26400.1"/>
    </source>
</evidence>
<reference evidence="1 2" key="1">
    <citation type="submission" date="2012-06" db="EMBL/GenBank/DDBJ databases">
        <title>The Genome Sequence of Aeromonas hydrophila SSU.</title>
        <authorList>
            <consortium name="The Broad Institute Genome Sequencing Platform"/>
            <person name="Earl A."/>
            <person name="Ward D."/>
            <person name="Feldgarden M."/>
            <person name="Gevers D."/>
            <person name="Chopra A."/>
            <person name="Walker B."/>
            <person name="Young S.K."/>
            <person name="Zeng Q."/>
            <person name="Gargeya S."/>
            <person name="Fitzgerald M."/>
            <person name="Haas B."/>
            <person name="Abouelleil A."/>
            <person name="Alvarado L."/>
            <person name="Arachchi H.M."/>
            <person name="Berlin A.M."/>
            <person name="Chapman S.B."/>
            <person name="Goldberg J."/>
            <person name="Griggs A."/>
            <person name="Gujja S."/>
            <person name="Hansen M."/>
            <person name="Howarth C."/>
            <person name="Imamovic A."/>
            <person name="Larimer J."/>
            <person name="McCowan C."/>
            <person name="Montmayeur A."/>
            <person name="Murphy C."/>
            <person name="Neiman D."/>
            <person name="Pearson M."/>
            <person name="Priest M."/>
            <person name="Roberts A."/>
            <person name="Saif S."/>
            <person name="Shea T."/>
            <person name="Sisk P."/>
            <person name="Sykes S."/>
            <person name="Wortman J."/>
            <person name="Nusbaum C."/>
            <person name="Birren B."/>
        </authorList>
    </citation>
    <scope>NUCLEOTIDE SEQUENCE [LARGE SCALE GENOMIC DNA]</scope>
    <source>
        <strain evidence="1 2">SSU</strain>
    </source>
</reference>
<name>K1J4B1_9GAMM</name>
<dbReference type="AlphaFoldDB" id="K1J4B1"/>
<gene>
    <name evidence="1" type="ORF">HMPREF1171_03613</name>
</gene>
<comment type="caution">
    <text evidence="1">The sequence shown here is derived from an EMBL/GenBank/DDBJ whole genome shotgun (WGS) entry which is preliminary data.</text>
</comment>
<sequence length="35" mass="3982">MSTHQKLLDVSELSMRYLAGLLAVTCSTLDWELKK</sequence>
<accession>K1J4B1</accession>
<dbReference type="EMBL" id="AGWR01000034">
    <property type="protein sequence ID" value="EKB26400.1"/>
    <property type="molecule type" value="Genomic_DNA"/>
</dbReference>
<keyword evidence="2" id="KW-1185">Reference proteome</keyword>
<dbReference type="Proteomes" id="UP000005149">
    <property type="component" value="Unassembled WGS sequence"/>
</dbReference>
<evidence type="ECO:0000313" key="2">
    <source>
        <dbReference type="Proteomes" id="UP000005149"/>
    </source>
</evidence>
<organism evidence="1 2">
    <name type="scientific">Aeromonas dhakensis</name>
    <dbReference type="NCBI Taxonomy" id="196024"/>
    <lineage>
        <taxon>Bacteria</taxon>
        <taxon>Pseudomonadati</taxon>
        <taxon>Pseudomonadota</taxon>
        <taxon>Gammaproteobacteria</taxon>
        <taxon>Aeromonadales</taxon>
        <taxon>Aeromonadaceae</taxon>
        <taxon>Aeromonas</taxon>
    </lineage>
</organism>